<accession>A0A233SIC3</accession>
<organism evidence="3 4">
    <name type="scientific">Streptomyces diastatochromogenes</name>
    <dbReference type="NCBI Taxonomy" id="42236"/>
    <lineage>
        <taxon>Bacteria</taxon>
        <taxon>Bacillati</taxon>
        <taxon>Actinomycetota</taxon>
        <taxon>Actinomycetes</taxon>
        <taxon>Kitasatosporales</taxon>
        <taxon>Streptomycetaceae</taxon>
        <taxon>Streptomyces</taxon>
    </lineage>
</organism>
<comment type="caution">
    <text evidence="3">The sequence shown here is derived from an EMBL/GenBank/DDBJ whole genome shotgun (WGS) entry which is preliminary data.</text>
</comment>
<dbReference type="PROSITE" id="PS51257">
    <property type="entry name" value="PROKAR_LIPOPROTEIN"/>
    <property type="match status" value="1"/>
</dbReference>
<dbReference type="RefSeq" id="WP_094216997.1">
    <property type="nucleotide sequence ID" value="NZ_MCGQ01000013.1"/>
</dbReference>
<proteinExistence type="predicted"/>
<keyword evidence="2" id="KW-0732">Signal</keyword>
<gene>
    <name evidence="3" type="ORF">BEK98_14625</name>
</gene>
<protein>
    <submittedName>
        <fullName evidence="3">Uncharacterized protein</fullName>
    </submittedName>
</protein>
<sequence>MSLRPRGRAIVPAAAAALLLAACGTSADPAPPERPRTTAQPVRLPEPLLERPVDTARLSPLELAAVGRAELIERAACMRRYGFDDRVRFTRSLYATLPDRSYGVMTEEEARRHGYHMAPDVDPRVPANQKKQTDLVTSRPPRTAADRRVRALVLYGTASDTLTEADARRADGPQPLREAKVIGTYKDRPVREGGCAEEARTRIVGDGGSERNPVAMRIYLNGFAQAQKDPEVRRAVKAWSSCMARKGYAYDSPLDAGTDLPTARGPAPDAREKTVARADMACKHTTRLIEVWSAAEARHERRAMAGEKSALAAETARKKRMLERALKVLATTEDAAS</sequence>
<feature type="region of interest" description="Disordered" evidence="1">
    <location>
        <begin position="117"/>
        <end position="143"/>
    </location>
</feature>
<dbReference type="OrthoDB" id="4800194at2"/>
<feature type="chain" id="PRO_5012443915" evidence="2">
    <location>
        <begin position="28"/>
        <end position="337"/>
    </location>
</feature>
<evidence type="ECO:0000256" key="2">
    <source>
        <dbReference type="SAM" id="SignalP"/>
    </source>
</evidence>
<keyword evidence="4" id="KW-1185">Reference proteome</keyword>
<evidence type="ECO:0000256" key="1">
    <source>
        <dbReference type="SAM" id="MobiDB-lite"/>
    </source>
</evidence>
<dbReference type="EMBL" id="MCGQ01000013">
    <property type="protein sequence ID" value="OXY95394.1"/>
    <property type="molecule type" value="Genomic_DNA"/>
</dbReference>
<evidence type="ECO:0000313" key="3">
    <source>
        <dbReference type="EMBL" id="OXY95394.1"/>
    </source>
</evidence>
<evidence type="ECO:0000313" key="4">
    <source>
        <dbReference type="Proteomes" id="UP000215483"/>
    </source>
</evidence>
<dbReference type="AlphaFoldDB" id="A0A233SIC3"/>
<feature type="signal peptide" evidence="2">
    <location>
        <begin position="1"/>
        <end position="27"/>
    </location>
</feature>
<dbReference type="Proteomes" id="UP000215483">
    <property type="component" value="Unassembled WGS sequence"/>
</dbReference>
<reference evidence="3 4" key="1">
    <citation type="submission" date="2016-07" db="EMBL/GenBank/DDBJ databases">
        <title>Draft genome of Streptomyces diastatochromogenes.</title>
        <authorList>
            <person name="Podduturi R."/>
            <person name="Lukassen M.B."/>
            <person name="Clausen N."/>
            <person name="Nielsen J.L."/>
            <person name="Jorgensen N.O."/>
        </authorList>
    </citation>
    <scope>NUCLEOTIDE SEQUENCE [LARGE SCALE GENOMIC DNA]</scope>
    <source>
        <strain evidence="3 4">DSM 40608</strain>
    </source>
</reference>
<name>A0A233SIC3_STRDA</name>